<keyword evidence="5" id="KW-0805">Transcription regulation</keyword>
<evidence type="ECO:0000256" key="7">
    <source>
        <dbReference type="ARBA" id="ARBA00023159"/>
    </source>
</evidence>
<keyword evidence="3 9" id="KW-0597">Phosphoprotein</keyword>
<dbReference type="GO" id="GO:0032993">
    <property type="term" value="C:protein-DNA complex"/>
    <property type="evidence" value="ECO:0007669"/>
    <property type="project" value="UniProtKB-ARBA"/>
</dbReference>
<dbReference type="EMBL" id="FUUY01000009">
    <property type="protein sequence ID" value="SJX22984.1"/>
    <property type="molecule type" value="Genomic_DNA"/>
</dbReference>
<feature type="modified residue" description="4-aspartylphosphate" evidence="9">
    <location>
        <position position="56"/>
    </location>
</feature>
<dbReference type="Gene3D" id="3.40.50.2300">
    <property type="match status" value="1"/>
</dbReference>
<evidence type="ECO:0000256" key="9">
    <source>
        <dbReference type="PROSITE-ProRule" id="PRU00169"/>
    </source>
</evidence>
<evidence type="ECO:0000256" key="1">
    <source>
        <dbReference type="ARBA" id="ARBA00004496"/>
    </source>
</evidence>
<dbReference type="PANTHER" id="PTHR44688">
    <property type="entry name" value="DNA-BINDING TRANSCRIPTIONAL ACTIVATOR DEVR_DOSR"/>
    <property type="match status" value="1"/>
</dbReference>
<feature type="domain" description="Response regulatory" evidence="11">
    <location>
        <begin position="7"/>
        <end position="121"/>
    </location>
</feature>
<accession>A0A1R7QFD0</accession>
<dbReference type="Pfam" id="PF00072">
    <property type="entry name" value="Response_reg"/>
    <property type="match status" value="1"/>
</dbReference>
<reference evidence="12 13" key="1">
    <citation type="submission" date="2017-02" db="EMBL/GenBank/DDBJ databases">
        <authorList>
            <person name="Peterson S.W."/>
        </authorList>
    </citation>
    <scope>NUCLEOTIDE SEQUENCE [LARGE SCALE GENOMIC DNA]</scope>
    <source>
        <strain evidence="12">C6</strain>
    </source>
</reference>
<feature type="domain" description="HTH luxR-type" evidence="10">
    <location>
        <begin position="137"/>
        <end position="202"/>
    </location>
</feature>
<dbReference type="SUPFAM" id="SSF52172">
    <property type="entry name" value="CheY-like"/>
    <property type="match status" value="1"/>
</dbReference>
<keyword evidence="4" id="KW-0902">Two-component regulatory system</keyword>
<dbReference type="Gene3D" id="1.10.10.10">
    <property type="entry name" value="Winged helix-like DNA-binding domain superfamily/Winged helix DNA-binding domain"/>
    <property type="match status" value="1"/>
</dbReference>
<evidence type="ECO:0000256" key="8">
    <source>
        <dbReference type="ARBA" id="ARBA00023163"/>
    </source>
</evidence>
<dbReference type="GO" id="GO:0001216">
    <property type="term" value="F:DNA-binding transcription activator activity"/>
    <property type="evidence" value="ECO:0007669"/>
    <property type="project" value="UniProtKB-ARBA"/>
</dbReference>
<dbReference type="InterPro" id="IPR036388">
    <property type="entry name" value="WH-like_DNA-bd_sf"/>
</dbReference>
<sequence length="206" mass="23272">MNNHGFLIYILDDDNAVLEALSSLVRSVGMSVECFSSASAFFNDVNWSTCGCLILDVRMPEMSGLDVQRQLAELGEQIPIIFISGHGDIPMAVKAIKAGAVDFFTKPFREEELLGAIRAALKLKLQQRSNVPRISELKENYESLSKREQQVLKFVLRGYLNKQTALELDISEATVKVHRHNIMRKMKVSSVQDLVRVTERFKNNLE</sequence>
<keyword evidence="8" id="KW-0804">Transcription</keyword>
<dbReference type="PROSITE" id="PS50110">
    <property type="entry name" value="RESPONSE_REGULATORY"/>
    <property type="match status" value="1"/>
</dbReference>
<dbReference type="InterPro" id="IPR016032">
    <property type="entry name" value="Sig_transdc_resp-reg_C-effctor"/>
</dbReference>
<dbReference type="FunFam" id="1.10.10.10:FF:000876">
    <property type="entry name" value="Response regulator protein TodT"/>
    <property type="match status" value="1"/>
</dbReference>
<dbReference type="PRINTS" id="PR00038">
    <property type="entry name" value="HTHLUXR"/>
</dbReference>
<dbReference type="Proteomes" id="UP000196240">
    <property type="component" value="Unassembled WGS sequence"/>
</dbReference>
<name>A0A1R7QFD0_ACIJO</name>
<evidence type="ECO:0000256" key="5">
    <source>
        <dbReference type="ARBA" id="ARBA00023015"/>
    </source>
</evidence>
<dbReference type="GO" id="GO:0000160">
    <property type="term" value="P:phosphorelay signal transduction system"/>
    <property type="evidence" value="ECO:0007669"/>
    <property type="project" value="UniProtKB-KW"/>
</dbReference>
<dbReference type="InterPro" id="IPR011006">
    <property type="entry name" value="CheY-like_superfamily"/>
</dbReference>
<gene>
    <name evidence="12" type="primary">todT</name>
    <name evidence="12" type="ORF">ACNJC6_02637</name>
</gene>
<dbReference type="AlphaFoldDB" id="A0A1R7QFD0"/>
<evidence type="ECO:0000256" key="2">
    <source>
        <dbReference type="ARBA" id="ARBA00022490"/>
    </source>
</evidence>
<dbReference type="CDD" id="cd06170">
    <property type="entry name" value="LuxR_C_like"/>
    <property type="match status" value="1"/>
</dbReference>
<evidence type="ECO:0000313" key="12">
    <source>
        <dbReference type="EMBL" id="SJX22984.1"/>
    </source>
</evidence>
<evidence type="ECO:0000259" key="11">
    <source>
        <dbReference type="PROSITE" id="PS50110"/>
    </source>
</evidence>
<dbReference type="RefSeq" id="WP_087013815.1">
    <property type="nucleotide sequence ID" value="NZ_FUUY01000009.1"/>
</dbReference>
<keyword evidence="2" id="KW-0963">Cytoplasm</keyword>
<dbReference type="CDD" id="cd17537">
    <property type="entry name" value="REC_FixJ"/>
    <property type="match status" value="1"/>
</dbReference>
<evidence type="ECO:0000313" key="13">
    <source>
        <dbReference type="Proteomes" id="UP000196240"/>
    </source>
</evidence>
<proteinExistence type="predicted"/>
<organism evidence="12 13">
    <name type="scientific">Acinetobacter johnsonii</name>
    <dbReference type="NCBI Taxonomy" id="40214"/>
    <lineage>
        <taxon>Bacteria</taxon>
        <taxon>Pseudomonadati</taxon>
        <taxon>Pseudomonadota</taxon>
        <taxon>Gammaproteobacteria</taxon>
        <taxon>Moraxellales</taxon>
        <taxon>Moraxellaceae</taxon>
        <taxon>Acinetobacter</taxon>
    </lineage>
</organism>
<dbReference type="PROSITE" id="PS50043">
    <property type="entry name" value="HTH_LUXR_2"/>
    <property type="match status" value="1"/>
</dbReference>
<dbReference type="FunFam" id="3.40.50.2300:FF:000018">
    <property type="entry name" value="DNA-binding transcriptional regulator NtrC"/>
    <property type="match status" value="1"/>
</dbReference>
<dbReference type="PANTHER" id="PTHR44688:SF16">
    <property type="entry name" value="DNA-BINDING TRANSCRIPTIONAL ACTIVATOR DEVR_DOSR"/>
    <property type="match status" value="1"/>
</dbReference>
<evidence type="ECO:0000256" key="6">
    <source>
        <dbReference type="ARBA" id="ARBA00023125"/>
    </source>
</evidence>
<dbReference type="SMART" id="SM00448">
    <property type="entry name" value="REC"/>
    <property type="match status" value="1"/>
</dbReference>
<evidence type="ECO:0000259" key="10">
    <source>
        <dbReference type="PROSITE" id="PS50043"/>
    </source>
</evidence>
<dbReference type="InterPro" id="IPR000792">
    <property type="entry name" value="Tscrpt_reg_LuxR_C"/>
</dbReference>
<keyword evidence="6" id="KW-0238">DNA-binding</keyword>
<dbReference type="GO" id="GO:0005737">
    <property type="term" value="C:cytoplasm"/>
    <property type="evidence" value="ECO:0007669"/>
    <property type="project" value="UniProtKB-SubCell"/>
</dbReference>
<dbReference type="InterPro" id="IPR001789">
    <property type="entry name" value="Sig_transdc_resp-reg_receiver"/>
</dbReference>
<evidence type="ECO:0000256" key="3">
    <source>
        <dbReference type="ARBA" id="ARBA00022553"/>
    </source>
</evidence>
<protein>
    <submittedName>
        <fullName evidence="12">Response regulator protein TodT</fullName>
    </submittedName>
</protein>
<keyword evidence="7" id="KW-0010">Activator</keyword>
<dbReference type="GO" id="GO:0000976">
    <property type="term" value="F:transcription cis-regulatory region binding"/>
    <property type="evidence" value="ECO:0007669"/>
    <property type="project" value="UniProtKB-ARBA"/>
</dbReference>
<comment type="subcellular location">
    <subcellularLocation>
        <location evidence="1">Cytoplasm</location>
    </subcellularLocation>
</comment>
<dbReference type="SMART" id="SM00421">
    <property type="entry name" value="HTH_LUXR"/>
    <property type="match status" value="1"/>
</dbReference>
<evidence type="ECO:0000256" key="4">
    <source>
        <dbReference type="ARBA" id="ARBA00023012"/>
    </source>
</evidence>
<dbReference type="SUPFAM" id="SSF46894">
    <property type="entry name" value="C-terminal effector domain of the bipartite response regulators"/>
    <property type="match status" value="1"/>
</dbReference>
<dbReference type="Pfam" id="PF00196">
    <property type="entry name" value="GerE"/>
    <property type="match status" value="1"/>
</dbReference>